<dbReference type="PANTHER" id="PTHR35038">
    <property type="entry name" value="DISSIMILATORY SULFITE REDUCTASE SIRA"/>
    <property type="match status" value="1"/>
</dbReference>
<dbReference type="Pfam" id="PF09699">
    <property type="entry name" value="Paired_CXXCH_1"/>
    <property type="match status" value="2"/>
</dbReference>
<comment type="caution">
    <text evidence="4">The sequence shown here is derived from an EMBL/GenBank/DDBJ whole genome shotgun (WGS) entry which is preliminary data.</text>
</comment>
<feature type="region of interest" description="Disordered" evidence="2">
    <location>
        <begin position="324"/>
        <end position="352"/>
    </location>
</feature>
<sequence>MRILFFILIIIFAGADQVWAGVFAETGHGNQMTGVLQDAAFPRGSCRQCHVDGTARYPKGLWRENDNDLCFTCHSMDTFSGLYPGRETYEVSSHIDPRFVWPGPFPPAHRELDMAGKCINCHDPHGKKDRFGVIPSMMIAREDILCLSCHDGDPSVKDISREIRKPYSHRVGSDGHTAFEGNNPDRYSYVGGNRHVACSDCHNAHAVSGDFMRPVAPEASQRNLRVSRIRVQNSGPGVIPRYEYLPASDTSTPVLEYEICYKCHSSWTQQPPGQQDIAKLLNTNNASFHPVEGQGKNFGIDPNSFVDSTMNSFSTIYCSDCHGSEDPDNRGPHGSQFSNILKGPYETQSNSRPSTREDLCFICHSFETYADSFSALFQQEASRFNKHVSHVGQQNIPCFACHASHGSPQFGALIVTGRNPGLRSFSMTTNGGSCMPTCHDSRSYTVTYPR</sequence>
<evidence type="ECO:0000313" key="4">
    <source>
        <dbReference type="EMBL" id="MBC8316260.1"/>
    </source>
</evidence>
<proteinExistence type="predicted"/>
<evidence type="ECO:0000256" key="1">
    <source>
        <dbReference type="ARBA" id="ARBA00022729"/>
    </source>
</evidence>
<dbReference type="Gene3D" id="1.10.1130.10">
    <property type="entry name" value="Flavocytochrome C3, Chain A"/>
    <property type="match status" value="3"/>
</dbReference>
<feature type="domain" description="Doubled CXXCH motif" evidence="3">
    <location>
        <begin position="42"/>
        <end position="75"/>
    </location>
</feature>
<evidence type="ECO:0000256" key="2">
    <source>
        <dbReference type="SAM" id="MobiDB-lite"/>
    </source>
</evidence>
<dbReference type="InterPro" id="IPR036280">
    <property type="entry name" value="Multihaem_cyt_sf"/>
</dbReference>
<protein>
    <recommendedName>
        <fullName evidence="3">Doubled CXXCH motif domain-containing protein</fullName>
    </recommendedName>
</protein>
<dbReference type="AlphaFoldDB" id="A0A8J6N9Q7"/>
<dbReference type="GO" id="GO:0016491">
    <property type="term" value="F:oxidoreductase activity"/>
    <property type="evidence" value="ECO:0007669"/>
    <property type="project" value="TreeGrafter"/>
</dbReference>
<feature type="domain" description="Doubled CXXCH motif" evidence="3">
    <location>
        <begin position="115"/>
        <end position="152"/>
    </location>
</feature>
<dbReference type="EMBL" id="JACNJZ010000001">
    <property type="protein sequence ID" value="MBC8316260.1"/>
    <property type="molecule type" value="Genomic_DNA"/>
</dbReference>
<dbReference type="SUPFAM" id="SSF48695">
    <property type="entry name" value="Multiheme cytochromes"/>
    <property type="match status" value="1"/>
</dbReference>
<dbReference type="Proteomes" id="UP000614424">
    <property type="component" value="Unassembled WGS sequence"/>
</dbReference>
<dbReference type="InterPro" id="IPR051829">
    <property type="entry name" value="Multiheme_Cytochr_ET"/>
</dbReference>
<organism evidence="4 5">
    <name type="scientific">Candidatus Desulfobia pelagia</name>
    <dbReference type="NCBI Taxonomy" id="2841692"/>
    <lineage>
        <taxon>Bacteria</taxon>
        <taxon>Pseudomonadati</taxon>
        <taxon>Thermodesulfobacteriota</taxon>
        <taxon>Desulfobulbia</taxon>
        <taxon>Desulfobulbales</taxon>
        <taxon>Desulfobulbaceae</taxon>
        <taxon>Candidatus Desulfobia</taxon>
    </lineage>
</organism>
<dbReference type="InterPro" id="IPR010177">
    <property type="entry name" value="Paired_CXXCH_1"/>
</dbReference>
<evidence type="ECO:0000313" key="5">
    <source>
        <dbReference type="Proteomes" id="UP000614424"/>
    </source>
</evidence>
<evidence type="ECO:0000259" key="3">
    <source>
        <dbReference type="Pfam" id="PF09699"/>
    </source>
</evidence>
<name>A0A8J6N9Q7_9BACT</name>
<gene>
    <name evidence="4" type="ORF">H8E41_00010</name>
</gene>
<accession>A0A8J6N9Q7</accession>
<keyword evidence="1" id="KW-0732">Signal</keyword>
<dbReference type="PANTHER" id="PTHR35038:SF8">
    <property type="entry name" value="C-TYPE POLYHEME CYTOCHROME OMCC"/>
    <property type="match status" value="1"/>
</dbReference>
<reference evidence="4 5" key="1">
    <citation type="submission" date="2020-08" db="EMBL/GenBank/DDBJ databases">
        <title>Bridging the membrane lipid divide: bacteria of the FCB group superphylum have the potential to synthesize archaeal ether lipids.</title>
        <authorList>
            <person name="Villanueva L."/>
            <person name="Von Meijenfeldt F.A.B."/>
            <person name="Westbye A.B."/>
            <person name="Yadav S."/>
            <person name="Hopmans E.C."/>
            <person name="Dutilh B.E."/>
            <person name="Sinninghe Damste J.S."/>
        </authorList>
    </citation>
    <scope>NUCLEOTIDE SEQUENCE [LARGE SCALE GENOMIC DNA]</scope>
    <source>
        <strain evidence="4">NIOZ-UU47</strain>
    </source>
</reference>